<keyword evidence="2 7" id="KW-0819">tRNA processing</keyword>
<dbReference type="RefSeq" id="WP_178696991.1">
    <property type="nucleotide sequence ID" value="NZ_CP049075.1"/>
</dbReference>
<comment type="catalytic activity">
    <reaction evidence="7">
        <text>Endonucleolytic cleavage of RNA, removing 5'-extranucleotides from tRNA precursor.</text>
        <dbReference type="EC" id="3.1.26.5"/>
    </reaction>
</comment>
<evidence type="ECO:0000256" key="4">
    <source>
        <dbReference type="ARBA" id="ARBA00022759"/>
    </source>
</evidence>
<name>A0A7H9CK52_9BACT</name>
<dbReference type="PANTHER" id="PTHR33992:SF1">
    <property type="entry name" value="RIBONUCLEASE P PROTEIN COMPONENT"/>
    <property type="match status" value="1"/>
</dbReference>
<sequence>MAKYARIRLNAEFSTIYKNAKKWHCEHASVYFLANENELKFAPVASKKIGNAIKRNKAKRRLRAVFASLYPKLKNGSYIITAKQSLISAPFSDLSKNLIWSISKIGAFK</sequence>
<dbReference type="NCBIfam" id="TIGR00188">
    <property type="entry name" value="rnpA"/>
    <property type="match status" value="1"/>
</dbReference>
<evidence type="ECO:0000256" key="6">
    <source>
        <dbReference type="ARBA" id="ARBA00022884"/>
    </source>
</evidence>
<organism evidence="9 10">
    <name type="scientific">Candidatus Campylobacter infans</name>
    <dbReference type="NCBI Taxonomy" id="2561898"/>
    <lineage>
        <taxon>Bacteria</taxon>
        <taxon>Pseudomonadati</taxon>
        <taxon>Campylobacterota</taxon>
        <taxon>Epsilonproteobacteria</taxon>
        <taxon>Campylobacterales</taxon>
        <taxon>Campylobacteraceae</taxon>
        <taxon>Campylobacter</taxon>
    </lineage>
</organism>
<dbReference type="InterPro" id="IPR020568">
    <property type="entry name" value="Ribosomal_Su5_D2-typ_SF"/>
</dbReference>
<dbReference type="PROSITE" id="PS00648">
    <property type="entry name" value="RIBONUCLEASE_P"/>
    <property type="match status" value="1"/>
</dbReference>
<dbReference type="HAMAP" id="MF_00227">
    <property type="entry name" value="RNase_P"/>
    <property type="match status" value="1"/>
</dbReference>
<comment type="similarity">
    <text evidence="7">Belongs to the RnpA family.</text>
</comment>
<dbReference type="GO" id="GO:0042781">
    <property type="term" value="F:3'-tRNA processing endoribonuclease activity"/>
    <property type="evidence" value="ECO:0007669"/>
    <property type="project" value="TreeGrafter"/>
</dbReference>
<dbReference type="EMBL" id="CP049075">
    <property type="protein sequence ID" value="QLI05658.1"/>
    <property type="molecule type" value="Genomic_DNA"/>
</dbReference>
<dbReference type="InterPro" id="IPR014721">
    <property type="entry name" value="Ribsml_uS5_D2-typ_fold_subgr"/>
</dbReference>
<protein>
    <recommendedName>
        <fullName evidence="7 8">Ribonuclease P protein component</fullName>
        <shortName evidence="7">RNase P protein</shortName>
        <shortName evidence="7">RNaseP protein</shortName>
        <ecNumber evidence="7 8">3.1.26.5</ecNumber>
    </recommendedName>
    <alternativeName>
        <fullName evidence="7">Protein C5</fullName>
    </alternativeName>
</protein>
<evidence type="ECO:0000256" key="2">
    <source>
        <dbReference type="ARBA" id="ARBA00022694"/>
    </source>
</evidence>
<evidence type="ECO:0000313" key="9">
    <source>
        <dbReference type="EMBL" id="QLI05658.1"/>
    </source>
</evidence>
<dbReference type="InterPro" id="IPR020539">
    <property type="entry name" value="RNase_P_CS"/>
</dbReference>
<proteinExistence type="inferred from homology"/>
<dbReference type="GO" id="GO:0000049">
    <property type="term" value="F:tRNA binding"/>
    <property type="evidence" value="ECO:0007669"/>
    <property type="project" value="UniProtKB-UniRule"/>
</dbReference>
<evidence type="ECO:0000256" key="5">
    <source>
        <dbReference type="ARBA" id="ARBA00022801"/>
    </source>
</evidence>
<evidence type="ECO:0000256" key="8">
    <source>
        <dbReference type="NCBIfam" id="TIGR00188"/>
    </source>
</evidence>
<dbReference type="InterPro" id="IPR000100">
    <property type="entry name" value="RNase_P"/>
</dbReference>
<dbReference type="Pfam" id="PF00825">
    <property type="entry name" value="Ribonuclease_P"/>
    <property type="match status" value="1"/>
</dbReference>
<dbReference type="Proteomes" id="UP000509414">
    <property type="component" value="Chromosome"/>
</dbReference>
<evidence type="ECO:0000313" key="10">
    <source>
        <dbReference type="Proteomes" id="UP000509414"/>
    </source>
</evidence>
<keyword evidence="3 7" id="KW-0540">Nuclease</keyword>
<keyword evidence="4 7" id="KW-0255">Endonuclease</keyword>
<dbReference type="KEGG" id="cinf:CINF_1168"/>
<dbReference type="GO" id="GO:0030677">
    <property type="term" value="C:ribonuclease P complex"/>
    <property type="evidence" value="ECO:0007669"/>
    <property type="project" value="TreeGrafter"/>
</dbReference>
<keyword evidence="10" id="KW-1185">Reference proteome</keyword>
<evidence type="ECO:0000256" key="3">
    <source>
        <dbReference type="ARBA" id="ARBA00022722"/>
    </source>
</evidence>
<keyword evidence="6 7" id="KW-0694">RNA-binding</keyword>
<gene>
    <name evidence="7 9" type="primary">rnpA</name>
    <name evidence="9" type="ORF">CINF_1168</name>
</gene>
<comment type="function">
    <text evidence="1 7">RNaseP catalyzes the removal of the 5'-leader sequence from pre-tRNA to produce the mature 5'-terminus. It can also cleave other RNA substrates such as 4.5S RNA. The protein component plays an auxiliary but essential role in vivo by binding to the 5'-leader sequence and broadening the substrate specificity of the ribozyme.</text>
</comment>
<accession>A0A7H9CK52</accession>
<dbReference type="AlphaFoldDB" id="A0A7H9CK52"/>
<evidence type="ECO:0000256" key="7">
    <source>
        <dbReference type="HAMAP-Rule" id="MF_00227"/>
    </source>
</evidence>
<dbReference type="GO" id="GO:0001682">
    <property type="term" value="P:tRNA 5'-leader removal"/>
    <property type="evidence" value="ECO:0007669"/>
    <property type="project" value="UniProtKB-UniRule"/>
</dbReference>
<keyword evidence="5 7" id="KW-0378">Hydrolase</keyword>
<dbReference type="EC" id="3.1.26.5" evidence="7 8"/>
<dbReference type="SUPFAM" id="SSF54211">
    <property type="entry name" value="Ribosomal protein S5 domain 2-like"/>
    <property type="match status" value="1"/>
</dbReference>
<comment type="subunit">
    <text evidence="7">Consists of a catalytic RNA component (M1 or rnpB) and a protein subunit.</text>
</comment>
<dbReference type="PANTHER" id="PTHR33992">
    <property type="entry name" value="RIBONUCLEASE P PROTEIN COMPONENT"/>
    <property type="match status" value="1"/>
</dbReference>
<reference evidence="9 10" key="1">
    <citation type="submission" date="2020-02" db="EMBL/GenBank/DDBJ databases">
        <title>Complete genome sequence of the novel Campylobacter species Candidatus Campylobacter infans.</title>
        <authorList>
            <person name="Duim B."/>
            <person name="Zomer A."/>
            <person name="van der Graaf L."/>
            <person name="Wagenaar J."/>
        </authorList>
    </citation>
    <scope>NUCLEOTIDE SEQUENCE [LARGE SCALE GENOMIC DNA]</scope>
    <source>
        <strain evidence="9 10">19S00001</strain>
    </source>
</reference>
<dbReference type="GO" id="GO:0004526">
    <property type="term" value="F:ribonuclease P activity"/>
    <property type="evidence" value="ECO:0007669"/>
    <property type="project" value="UniProtKB-UniRule"/>
</dbReference>
<dbReference type="Gene3D" id="3.30.230.10">
    <property type="match status" value="1"/>
</dbReference>
<evidence type="ECO:0000256" key="1">
    <source>
        <dbReference type="ARBA" id="ARBA00002663"/>
    </source>
</evidence>